<sequence length="490" mass="55188">MENTGLSMEHYRSDGLSGDIQIRQNPIIFRILVTSIFALLIVFLCPSLTKATASNGTINVLLNEKTLAFKDQSPVNIQGTVFVPMRGIFEALGAKVTWNEKERSVTGTLQNKSVFLRLDSRDAIINGDSVRLADPPVLLNTTTMVPIRIVSEGLGAEVLWSGENQTVFISSMITGSDSKVGPAAEKDENTAYGNATSNTQQLGLVVEKDGWIYYVSVNEQGKFELGRMRTDGTDYQKLLEKGVCSLNAVDDWLLFKGCVGDRSDHIYKMRYDGTELTEVDKNTVFVRWMYYYNGWIYYVSADKNGINRMRMDGTSNEEISADFLINVSSTIGDDWIYYTDSLNKKLKKMRLDGSDAHTIFEDRIALALVVDQGWVYFSEQPAGGSLIERVVTRMRLDGTEEERIVGGDELISVNNFTVQNGVIYYVNLYNMCLYKRNIEDDSAATMVTNKQIKRIYTITDGLYLQSYEGDWYFVDKDGNISFSRPVRSVQ</sequence>
<accession>A0ABU6DAC3</accession>
<evidence type="ECO:0000259" key="2">
    <source>
        <dbReference type="Pfam" id="PF07833"/>
    </source>
</evidence>
<evidence type="ECO:0000256" key="1">
    <source>
        <dbReference type="SAM" id="Phobius"/>
    </source>
</evidence>
<dbReference type="Pfam" id="PF07833">
    <property type="entry name" value="Cu_amine_oxidN1"/>
    <property type="match status" value="1"/>
</dbReference>
<keyword evidence="1" id="KW-0812">Transmembrane</keyword>
<dbReference type="InterPro" id="IPR012854">
    <property type="entry name" value="Cu_amine_oxidase-like_N"/>
</dbReference>
<evidence type="ECO:0000313" key="4">
    <source>
        <dbReference type="EMBL" id="MEB4794695.1"/>
    </source>
</evidence>
<proteinExistence type="predicted"/>
<feature type="transmembrane region" description="Helical" evidence="1">
    <location>
        <begin position="27"/>
        <end position="49"/>
    </location>
</feature>
<name>A0ABU6DAC3_9BACL</name>
<comment type="caution">
    <text evidence="4">The sequence shown here is derived from an EMBL/GenBank/DDBJ whole genome shotgun (WGS) entry which is preliminary data.</text>
</comment>
<feature type="domain" description="Prolow-density lipoprotein receptor-related protein 1-like beta-propeller" evidence="3">
    <location>
        <begin position="194"/>
        <end position="469"/>
    </location>
</feature>
<evidence type="ECO:0000313" key="5">
    <source>
        <dbReference type="Proteomes" id="UP001355653"/>
    </source>
</evidence>
<dbReference type="Gene3D" id="2.120.10.30">
    <property type="entry name" value="TolB, C-terminal domain"/>
    <property type="match status" value="1"/>
</dbReference>
<dbReference type="SUPFAM" id="SSF55383">
    <property type="entry name" value="Copper amine oxidase, domain N"/>
    <property type="match status" value="1"/>
</dbReference>
<keyword evidence="5" id="KW-1185">Reference proteome</keyword>
<dbReference type="EMBL" id="JAROBY010000017">
    <property type="protein sequence ID" value="MEB4794695.1"/>
    <property type="molecule type" value="Genomic_DNA"/>
</dbReference>
<dbReference type="RefSeq" id="WP_127457392.1">
    <property type="nucleotide sequence ID" value="NZ_JAROBY010000017.1"/>
</dbReference>
<dbReference type="SUPFAM" id="SSF63825">
    <property type="entry name" value="YWTD domain"/>
    <property type="match status" value="1"/>
</dbReference>
<dbReference type="PANTHER" id="PTHR32256:SF17">
    <property type="entry name" value="EGF-LIKE DOMAIN-CONTAINING PROTEIN"/>
    <property type="match status" value="1"/>
</dbReference>
<keyword evidence="1" id="KW-0472">Membrane</keyword>
<protein>
    <submittedName>
        <fullName evidence="4">DUF5050 domain-containing protein</fullName>
    </submittedName>
</protein>
<dbReference type="Gene3D" id="3.30.457.10">
    <property type="entry name" value="Copper amine oxidase-like, N-terminal domain"/>
    <property type="match status" value="1"/>
</dbReference>
<dbReference type="InterPro" id="IPR053369">
    <property type="entry name" value="SrfA-induced_signal"/>
</dbReference>
<evidence type="ECO:0000259" key="3">
    <source>
        <dbReference type="Pfam" id="PF16472"/>
    </source>
</evidence>
<keyword evidence="1" id="KW-1133">Transmembrane helix</keyword>
<organism evidence="4 5">
    <name type="scientific">Paenibacillus chondroitinus</name>
    <dbReference type="NCBI Taxonomy" id="59842"/>
    <lineage>
        <taxon>Bacteria</taxon>
        <taxon>Bacillati</taxon>
        <taxon>Bacillota</taxon>
        <taxon>Bacilli</taxon>
        <taxon>Bacillales</taxon>
        <taxon>Paenibacillaceae</taxon>
        <taxon>Paenibacillus</taxon>
    </lineage>
</organism>
<reference evidence="4 5" key="1">
    <citation type="submission" date="2023-03" db="EMBL/GenBank/DDBJ databases">
        <title>Bacillus Genome Sequencing.</title>
        <authorList>
            <person name="Dunlap C."/>
        </authorList>
    </citation>
    <scope>NUCLEOTIDE SEQUENCE [LARGE SCALE GENOMIC DNA]</scope>
    <source>
        <strain evidence="4 5">NRS-1351</strain>
    </source>
</reference>
<gene>
    <name evidence="4" type="ORF">P5G65_12375</name>
</gene>
<dbReference type="InterPro" id="IPR032485">
    <property type="entry name" value="LRP1-like_beta_prop"/>
</dbReference>
<dbReference type="Proteomes" id="UP001355653">
    <property type="component" value="Unassembled WGS sequence"/>
</dbReference>
<dbReference type="InterPro" id="IPR036582">
    <property type="entry name" value="Mao_N_sf"/>
</dbReference>
<dbReference type="Pfam" id="PF16472">
    <property type="entry name" value="DUF5050"/>
    <property type="match status" value="1"/>
</dbReference>
<feature type="domain" description="Copper amine oxidase-like N-terminal" evidence="2">
    <location>
        <begin position="62"/>
        <end position="169"/>
    </location>
</feature>
<dbReference type="InterPro" id="IPR011042">
    <property type="entry name" value="6-blade_b-propeller_TolB-like"/>
</dbReference>
<dbReference type="PANTHER" id="PTHR32256">
    <property type="match status" value="1"/>
</dbReference>